<evidence type="ECO:0000256" key="4">
    <source>
        <dbReference type="SAM" id="SignalP"/>
    </source>
</evidence>
<dbReference type="OrthoDB" id="1600564at2759"/>
<dbReference type="CDD" id="cd01837">
    <property type="entry name" value="SGNH_plant_lipase_like"/>
    <property type="match status" value="1"/>
</dbReference>
<dbReference type="InterPro" id="IPR051058">
    <property type="entry name" value="GDSL_Est/Lipase"/>
</dbReference>
<dbReference type="InterPro" id="IPR036514">
    <property type="entry name" value="SGNH_hydro_sf"/>
</dbReference>
<proteinExistence type="inferred from homology"/>
<dbReference type="Proteomes" id="UP000237105">
    <property type="component" value="Unassembled WGS sequence"/>
</dbReference>
<dbReference type="InterPro" id="IPR035669">
    <property type="entry name" value="SGNH_plant_lipase-like"/>
</dbReference>
<feature type="chain" id="PRO_5015147760" evidence="4">
    <location>
        <begin position="26"/>
        <end position="372"/>
    </location>
</feature>
<keyword evidence="6" id="KW-1185">Reference proteome</keyword>
<dbReference type="GO" id="GO:0016042">
    <property type="term" value="P:lipid catabolic process"/>
    <property type="evidence" value="ECO:0007669"/>
    <property type="project" value="UniProtKB-KW"/>
</dbReference>
<dbReference type="PANTHER" id="PTHR45648">
    <property type="entry name" value="GDSL LIPASE/ACYLHYDROLASE FAMILY PROTEIN (AFU_ORTHOLOGUE AFUA_4G14700)"/>
    <property type="match status" value="1"/>
</dbReference>
<keyword evidence="3" id="KW-0442">Lipid degradation</keyword>
<dbReference type="InterPro" id="IPR001087">
    <property type="entry name" value="GDSL"/>
</dbReference>
<evidence type="ECO:0000256" key="3">
    <source>
        <dbReference type="ARBA" id="ARBA00022963"/>
    </source>
</evidence>
<sequence length="372" mass="41184">MGPGERWAWMTLFGVWLIRVGKLSASSGPAVPAIYVFGDSTADVGTNNYLRRCGSKANFPHHGIDFPDSKPTGRFSNGYNSVDFLAQYLGFKESPPPFLYFLRDDRNNFMRNVLNGANFASAGSGLLELTGKRPYKRVISFGEQVRQFDAVRKAYSKVLGSPAAEDRLSKSLFLISVGSNDIFEYFLYNQTRSQEEDFVINLLSSFENHIRDLLKLGAKRLGVVGLGPIGCCPILRIRSGNEDECFEAVNAIAKRYTLGLETLLQKLSSEGVQSMKYTLAKSYDMTLALIRDPVTFSFKDTKSACCGNGGKLNAEQPCKPDSKLCEDRSVMLFWDQFHPTEAAYKLAAMALYGGGAQHVSPMNIGQLAELQF</sequence>
<evidence type="ECO:0000313" key="6">
    <source>
        <dbReference type="Proteomes" id="UP000237105"/>
    </source>
</evidence>
<reference evidence="6" key="1">
    <citation type="submission" date="2016-06" db="EMBL/GenBank/DDBJ databases">
        <title>Parallel loss of symbiosis genes in relatives of nitrogen-fixing non-legume Parasponia.</title>
        <authorList>
            <person name="Van Velzen R."/>
            <person name="Holmer R."/>
            <person name="Bu F."/>
            <person name="Rutten L."/>
            <person name="Van Zeijl A."/>
            <person name="Liu W."/>
            <person name="Santuari L."/>
            <person name="Cao Q."/>
            <person name="Sharma T."/>
            <person name="Shen D."/>
            <person name="Roswanjaya Y."/>
            <person name="Wardhani T."/>
            <person name="Kalhor M.S."/>
            <person name="Jansen J."/>
            <person name="Van den Hoogen J."/>
            <person name="Gungor B."/>
            <person name="Hartog M."/>
            <person name="Hontelez J."/>
            <person name="Verver J."/>
            <person name="Yang W.-C."/>
            <person name="Schijlen E."/>
            <person name="Repin R."/>
            <person name="Schilthuizen M."/>
            <person name="Schranz E."/>
            <person name="Heidstra R."/>
            <person name="Miyata K."/>
            <person name="Fedorova E."/>
            <person name="Kohlen W."/>
            <person name="Bisseling T."/>
            <person name="Smit S."/>
            <person name="Geurts R."/>
        </authorList>
    </citation>
    <scope>NUCLEOTIDE SEQUENCE [LARGE SCALE GENOMIC DNA]</scope>
    <source>
        <strain evidence="6">cv. WU1-14</strain>
    </source>
</reference>
<evidence type="ECO:0000313" key="5">
    <source>
        <dbReference type="EMBL" id="PON49975.1"/>
    </source>
</evidence>
<keyword evidence="2" id="KW-0378">Hydrolase</keyword>
<dbReference type="GO" id="GO:0016788">
    <property type="term" value="F:hydrolase activity, acting on ester bonds"/>
    <property type="evidence" value="ECO:0007669"/>
    <property type="project" value="InterPro"/>
</dbReference>
<dbReference type="Gene3D" id="3.40.50.1110">
    <property type="entry name" value="SGNH hydrolase"/>
    <property type="match status" value="1"/>
</dbReference>
<organism evidence="5 6">
    <name type="scientific">Parasponia andersonii</name>
    <name type="common">Sponia andersonii</name>
    <dbReference type="NCBI Taxonomy" id="3476"/>
    <lineage>
        <taxon>Eukaryota</taxon>
        <taxon>Viridiplantae</taxon>
        <taxon>Streptophyta</taxon>
        <taxon>Embryophyta</taxon>
        <taxon>Tracheophyta</taxon>
        <taxon>Spermatophyta</taxon>
        <taxon>Magnoliopsida</taxon>
        <taxon>eudicotyledons</taxon>
        <taxon>Gunneridae</taxon>
        <taxon>Pentapetalae</taxon>
        <taxon>rosids</taxon>
        <taxon>fabids</taxon>
        <taxon>Rosales</taxon>
        <taxon>Cannabaceae</taxon>
        <taxon>Parasponia</taxon>
    </lineage>
</organism>
<evidence type="ECO:0000256" key="2">
    <source>
        <dbReference type="ARBA" id="ARBA00022801"/>
    </source>
</evidence>
<feature type="signal peptide" evidence="4">
    <location>
        <begin position="1"/>
        <end position="25"/>
    </location>
</feature>
<accession>A0A2P5BME5</accession>
<evidence type="ECO:0000256" key="1">
    <source>
        <dbReference type="ARBA" id="ARBA00008668"/>
    </source>
</evidence>
<keyword evidence="4" id="KW-0732">Signal</keyword>
<gene>
    <name evidence="5" type="ORF">PanWU01x14_226120</name>
</gene>
<dbReference type="Pfam" id="PF00657">
    <property type="entry name" value="Lipase_GDSL"/>
    <property type="match status" value="1"/>
</dbReference>
<comment type="similarity">
    <text evidence="1">Belongs to the 'GDSL' lipolytic enzyme family.</text>
</comment>
<dbReference type="SUPFAM" id="SSF52266">
    <property type="entry name" value="SGNH hydrolase"/>
    <property type="match status" value="1"/>
</dbReference>
<keyword evidence="3" id="KW-0443">Lipid metabolism</keyword>
<dbReference type="AlphaFoldDB" id="A0A2P5BME5"/>
<protein>
    <submittedName>
        <fullName evidence="5">Lipase</fullName>
    </submittedName>
</protein>
<dbReference type="PANTHER" id="PTHR45648:SF180">
    <property type="entry name" value="OS04G0561800 PROTEIN"/>
    <property type="match status" value="1"/>
</dbReference>
<name>A0A2P5BME5_PARAD</name>
<comment type="caution">
    <text evidence="5">The sequence shown here is derived from an EMBL/GenBank/DDBJ whole genome shotgun (WGS) entry which is preliminary data.</text>
</comment>
<dbReference type="EMBL" id="JXTB01000251">
    <property type="protein sequence ID" value="PON49975.1"/>
    <property type="molecule type" value="Genomic_DNA"/>
</dbReference>